<organism evidence="3 4">
    <name type="scientific">Candolleomyces aberdarensis</name>
    <dbReference type="NCBI Taxonomy" id="2316362"/>
    <lineage>
        <taxon>Eukaryota</taxon>
        <taxon>Fungi</taxon>
        <taxon>Dikarya</taxon>
        <taxon>Basidiomycota</taxon>
        <taxon>Agaricomycotina</taxon>
        <taxon>Agaricomycetes</taxon>
        <taxon>Agaricomycetidae</taxon>
        <taxon>Agaricales</taxon>
        <taxon>Agaricineae</taxon>
        <taxon>Psathyrellaceae</taxon>
        <taxon>Candolleomyces</taxon>
    </lineage>
</organism>
<evidence type="ECO:0000256" key="1">
    <source>
        <dbReference type="SAM" id="MobiDB-lite"/>
    </source>
</evidence>
<dbReference type="Proteomes" id="UP000290288">
    <property type="component" value="Unassembled WGS sequence"/>
</dbReference>
<name>A0A4Q2DE53_9AGAR</name>
<evidence type="ECO:0000256" key="2">
    <source>
        <dbReference type="SAM" id="Phobius"/>
    </source>
</evidence>
<gene>
    <name evidence="3" type="ORF">EST38_g7851</name>
</gene>
<accession>A0A4Q2DE53</accession>
<feature type="region of interest" description="Disordered" evidence="1">
    <location>
        <begin position="206"/>
        <end position="267"/>
    </location>
</feature>
<dbReference type="STRING" id="2316362.A0A4Q2DE53"/>
<reference evidence="3 4" key="1">
    <citation type="submission" date="2019-01" db="EMBL/GenBank/DDBJ databases">
        <title>Draft genome sequence of Psathyrella aberdarensis IHI B618.</title>
        <authorList>
            <person name="Buettner E."/>
            <person name="Kellner H."/>
        </authorList>
    </citation>
    <scope>NUCLEOTIDE SEQUENCE [LARGE SCALE GENOMIC DNA]</scope>
    <source>
        <strain evidence="3 4">IHI B618</strain>
    </source>
</reference>
<dbReference type="OrthoDB" id="3052647at2759"/>
<dbReference type="AlphaFoldDB" id="A0A4Q2DE53"/>
<feature type="transmembrane region" description="Helical" evidence="2">
    <location>
        <begin position="105"/>
        <end position="128"/>
    </location>
</feature>
<proteinExistence type="predicted"/>
<keyword evidence="2" id="KW-1133">Transmembrane helix</keyword>
<keyword evidence="4" id="KW-1185">Reference proteome</keyword>
<feature type="compositionally biased region" description="Polar residues" evidence="1">
    <location>
        <begin position="219"/>
        <end position="230"/>
    </location>
</feature>
<keyword evidence="2" id="KW-0472">Membrane</keyword>
<evidence type="ECO:0000313" key="3">
    <source>
        <dbReference type="EMBL" id="RXW17993.1"/>
    </source>
</evidence>
<protein>
    <submittedName>
        <fullName evidence="3">Uncharacterized protein</fullName>
    </submittedName>
</protein>
<dbReference type="EMBL" id="SDEE01000297">
    <property type="protein sequence ID" value="RXW17993.1"/>
    <property type="molecule type" value="Genomic_DNA"/>
</dbReference>
<keyword evidence="2" id="KW-0812">Transmembrane</keyword>
<feature type="region of interest" description="Disordered" evidence="1">
    <location>
        <begin position="171"/>
        <end position="194"/>
    </location>
</feature>
<sequence length="300" mass="32783">MRRDSSVGSYSIDGQPALTFILSGPPTGRRNGPSQYNQLFFETRELSPGTHDIAVTYQGSRTPLTLQYLVIRNETSITSVHTSIIPEPTANTNVSSESASSSPPVASIVGAVLGTLITLVILILAFILGRRWYRRRKLPTIAPLPGFVKPNQPSAPLDIDAVPSRYSVELEERHAAHQSPRFHPLGHLRPPRISRQFNPQVRLTMSSIDLNPPPVQHAPPSTSNAETDSIYTAPRSSVVDLNPPPPHGQSGSSARGSQLDPYSAGYPYANMGLSEYEKLVAATKAEEARLNSRRRDPSYM</sequence>
<evidence type="ECO:0000313" key="4">
    <source>
        <dbReference type="Proteomes" id="UP000290288"/>
    </source>
</evidence>
<comment type="caution">
    <text evidence="3">The sequence shown here is derived from an EMBL/GenBank/DDBJ whole genome shotgun (WGS) entry which is preliminary data.</text>
</comment>